<dbReference type="GO" id="GO:0016874">
    <property type="term" value="F:ligase activity"/>
    <property type="evidence" value="ECO:0007669"/>
    <property type="project" value="UniProtKB-KW"/>
</dbReference>
<keyword evidence="6" id="KW-0092">Biotin</keyword>
<dbReference type="InterPro" id="IPR011054">
    <property type="entry name" value="Rudment_hybrid_motif"/>
</dbReference>
<evidence type="ECO:0000256" key="5">
    <source>
        <dbReference type="ARBA" id="ARBA00022946"/>
    </source>
</evidence>
<keyword evidence="4 7" id="KW-0067">ATP-binding</keyword>
<feature type="domain" description="ATP-grasp" evidence="9">
    <location>
        <begin position="120"/>
        <end position="317"/>
    </location>
</feature>
<dbReference type="SUPFAM" id="SSF56059">
    <property type="entry name" value="Glutathione synthetase ATP-binding domain-like"/>
    <property type="match status" value="1"/>
</dbReference>
<dbReference type="PROSITE" id="PS00866">
    <property type="entry name" value="CPSASE_1"/>
    <property type="match status" value="1"/>
</dbReference>
<dbReference type="InterPro" id="IPR011761">
    <property type="entry name" value="ATP-grasp"/>
</dbReference>
<dbReference type="InterPro" id="IPR005481">
    <property type="entry name" value="BC-like_N"/>
</dbReference>
<dbReference type="Pfam" id="PF00364">
    <property type="entry name" value="Biotin_lipoyl"/>
    <property type="match status" value="1"/>
</dbReference>
<reference evidence="11 12" key="1">
    <citation type="submission" date="2019-08" db="EMBL/GenBank/DDBJ databases">
        <title>Pelomicrobium methylotrophicum gen. nov., sp. nov. a moderately thermophilic, facultatively anaerobic, lithoautotrophic and methylotrophic bacterium isolated from a terrestrial mud volcano.</title>
        <authorList>
            <person name="Slobodkina G.B."/>
            <person name="Merkel A.Y."/>
            <person name="Slobodkin A.I."/>
        </authorList>
    </citation>
    <scope>NUCLEOTIDE SEQUENCE [LARGE SCALE GENOMIC DNA]</scope>
    <source>
        <strain evidence="11 12">SM250</strain>
    </source>
</reference>
<dbReference type="RefSeq" id="WP_147799118.1">
    <property type="nucleotide sequence ID" value="NZ_VPFL01000005.1"/>
</dbReference>
<dbReference type="Pfam" id="PF02785">
    <property type="entry name" value="Biotin_carb_C"/>
    <property type="match status" value="1"/>
</dbReference>
<dbReference type="FunFam" id="3.30.1490.20:FF:000003">
    <property type="entry name" value="acetyl-CoA carboxylase isoform X1"/>
    <property type="match status" value="1"/>
</dbReference>
<dbReference type="Pfam" id="PF02786">
    <property type="entry name" value="CPSase_L_D2"/>
    <property type="match status" value="1"/>
</dbReference>
<dbReference type="Pfam" id="PF21139">
    <property type="entry name" value="BT_MCC_alpha"/>
    <property type="match status" value="1"/>
</dbReference>
<proteinExistence type="predicted"/>
<evidence type="ECO:0000256" key="6">
    <source>
        <dbReference type="ARBA" id="ARBA00023267"/>
    </source>
</evidence>
<evidence type="ECO:0000259" key="10">
    <source>
        <dbReference type="PROSITE" id="PS50979"/>
    </source>
</evidence>
<dbReference type="InterPro" id="IPR000089">
    <property type="entry name" value="Biotin_lipoyl"/>
</dbReference>
<dbReference type="PROSITE" id="PS00867">
    <property type="entry name" value="CPSASE_2"/>
    <property type="match status" value="1"/>
</dbReference>
<keyword evidence="2" id="KW-0436">Ligase</keyword>
<dbReference type="PROSITE" id="PS50968">
    <property type="entry name" value="BIOTINYL_LIPOYL"/>
    <property type="match status" value="1"/>
</dbReference>
<dbReference type="FunFam" id="2.40.50.100:FF:000003">
    <property type="entry name" value="Acetyl-CoA carboxylase biotin carboxyl carrier protein"/>
    <property type="match status" value="1"/>
</dbReference>
<dbReference type="SMART" id="SM00878">
    <property type="entry name" value="Biotin_carb_C"/>
    <property type="match status" value="1"/>
</dbReference>
<dbReference type="OrthoDB" id="9803706at2"/>
<dbReference type="Pfam" id="PF00289">
    <property type="entry name" value="Biotin_carb_N"/>
    <property type="match status" value="1"/>
</dbReference>
<evidence type="ECO:0000313" key="11">
    <source>
        <dbReference type="EMBL" id="TXF12626.1"/>
    </source>
</evidence>
<evidence type="ECO:0000256" key="7">
    <source>
        <dbReference type="PROSITE-ProRule" id="PRU00409"/>
    </source>
</evidence>
<dbReference type="AlphaFoldDB" id="A0A5C7EZ76"/>
<dbReference type="InterPro" id="IPR050856">
    <property type="entry name" value="Biotin_carboxylase_complex"/>
</dbReference>
<name>A0A5C7EZ76_9PROT</name>
<dbReference type="Proteomes" id="UP000321201">
    <property type="component" value="Unassembled WGS sequence"/>
</dbReference>
<dbReference type="InterPro" id="IPR011764">
    <property type="entry name" value="Biotin_carboxylation_dom"/>
</dbReference>
<dbReference type="SUPFAM" id="SSF51246">
    <property type="entry name" value="Rudiment single hybrid motif"/>
    <property type="match status" value="1"/>
</dbReference>
<dbReference type="GO" id="GO:0005524">
    <property type="term" value="F:ATP binding"/>
    <property type="evidence" value="ECO:0007669"/>
    <property type="project" value="UniProtKB-UniRule"/>
</dbReference>
<feature type="domain" description="Lipoyl-binding" evidence="8">
    <location>
        <begin position="586"/>
        <end position="662"/>
    </location>
</feature>
<dbReference type="PANTHER" id="PTHR18866">
    <property type="entry name" value="CARBOXYLASE:PYRUVATE/ACETYL-COA/PROPIONYL-COA CARBOXYLASE"/>
    <property type="match status" value="1"/>
</dbReference>
<sequence>MFSKLLIANRGEIACRIIRTARRLGLRTVAVYSEADARARHVTLADEAHLIGPAPARESYLRIDRILEVAKRCGAEAIHPGYGFLSENAEFAEACAAAGIVFVGPPAAAIRAMGSKSTAKELMAAAGVPVLPGYHGHDQRLEAFQAEADRLGYPLLIKAAFGGGGKGMRVVTRPDELAAAVAAAKREAVSAFGSDPLLLEKYLDRPRHVEVQVFADLHGAVVHLYDRDCSMQRRYQKVVEEAPAPALAPQWRAQMACAAIAAAQAIGYVGAGTVEFLLAEDGAFYFMEMNTRLQVEHPVTEMITGLDLVEWQLRVAAGEPLPLAQEQIPCNGHAVEARIYAEDPGRDFQPSAGRILHLRLPEKDPHVRVDCGIAEGDEVGVHYDPLIAKLIVWDRDRAGALQRLRHALSEIRIAGVATNVAFLNALAAHPAFLRAELDTGFIVRHRENLIPIEGPTPEWIIAAAALAECLRIEREAKAAALRSADRHSPWHRCDGWRLNQDNRHRFRFRDGQRTVELTARCRRGDYLLELASRSFCARGALHGDELVADLDGVRMRLGVVRSQSDLILMAEGRCYRLALSDPLASTVAEEPPAGSLVATLPGTVVSVLVKPGDRVAKGQPLVTLEAMKMEHALAAPADGIVRAVRCAPGEQVSEGSELIVLEAETSP</sequence>
<evidence type="ECO:0000256" key="3">
    <source>
        <dbReference type="ARBA" id="ARBA00022741"/>
    </source>
</evidence>
<evidence type="ECO:0000256" key="4">
    <source>
        <dbReference type="ARBA" id="ARBA00022840"/>
    </source>
</evidence>
<dbReference type="PANTHER" id="PTHR18866:SF33">
    <property type="entry name" value="METHYLCROTONOYL-COA CARBOXYLASE SUBUNIT ALPHA, MITOCHONDRIAL-RELATED"/>
    <property type="match status" value="1"/>
</dbReference>
<dbReference type="NCBIfam" id="NF006367">
    <property type="entry name" value="PRK08591.1"/>
    <property type="match status" value="1"/>
</dbReference>
<dbReference type="InterPro" id="IPR005482">
    <property type="entry name" value="Biotin_COase_C"/>
</dbReference>
<gene>
    <name evidence="11" type="ORF">FR698_05200</name>
</gene>
<dbReference type="InterPro" id="IPR016185">
    <property type="entry name" value="PreATP-grasp_dom_sf"/>
</dbReference>
<accession>A0A5C7EZ76</accession>
<dbReference type="SUPFAM" id="SSF51230">
    <property type="entry name" value="Single hybrid motif"/>
    <property type="match status" value="1"/>
</dbReference>
<keyword evidence="3 7" id="KW-0547">Nucleotide-binding</keyword>
<keyword evidence="12" id="KW-1185">Reference proteome</keyword>
<dbReference type="Gene3D" id="3.30.470.20">
    <property type="entry name" value="ATP-grasp fold, B domain"/>
    <property type="match status" value="1"/>
</dbReference>
<dbReference type="PROSITE" id="PS00188">
    <property type="entry name" value="BIOTIN"/>
    <property type="match status" value="1"/>
</dbReference>
<dbReference type="InParanoid" id="A0A5C7EZ76"/>
<dbReference type="FunFam" id="3.40.50.20:FF:000010">
    <property type="entry name" value="Propionyl-CoA carboxylase subunit alpha"/>
    <property type="match status" value="1"/>
</dbReference>
<dbReference type="Gene3D" id="3.30.700.40">
    <property type="match status" value="1"/>
</dbReference>
<dbReference type="EMBL" id="VPFL01000005">
    <property type="protein sequence ID" value="TXF12626.1"/>
    <property type="molecule type" value="Genomic_DNA"/>
</dbReference>
<dbReference type="GO" id="GO:0046872">
    <property type="term" value="F:metal ion binding"/>
    <property type="evidence" value="ECO:0007669"/>
    <property type="project" value="InterPro"/>
</dbReference>
<dbReference type="SUPFAM" id="SSF52440">
    <property type="entry name" value="PreATP-grasp domain"/>
    <property type="match status" value="1"/>
</dbReference>
<protein>
    <submittedName>
        <fullName evidence="11">Acetyl-CoA carboxylase biotin carboxylase subunit</fullName>
    </submittedName>
</protein>
<dbReference type="PROSITE" id="PS50975">
    <property type="entry name" value="ATP_GRASP"/>
    <property type="match status" value="1"/>
</dbReference>
<dbReference type="FunFam" id="3.30.470.20:FF:000028">
    <property type="entry name" value="Methylcrotonoyl-CoA carboxylase subunit alpha, mitochondrial"/>
    <property type="match status" value="1"/>
</dbReference>
<comment type="caution">
    <text evidence="11">The sequence shown here is derived from an EMBL/GenBank/DDBJ whole genome shotgun (WGS) entry which is preliminary data.</text>
</comment>
<dbReference type="InterPro" id="IPR001882">
    <property type="entry name" value="Biotin_BS"/>
</dbReference>
<evidence type="ECO:0000259" key="8">
    <source>
        <dbReference type="PROSITE" id="PS50968"/>
    </source>
</evidence>
<evidence type="ECO:0000259" key="9">
    <source>
        <dbReference type="PROSITE" id="PS50975"/>
    </source>
</evidence>
<dbReference type="InterPro" id="IPR011053">
    <property type="entry name" value="Single_hybrid_motif"/>
</dbReference>
<organism evidence="11 12">
    <name type="scientific">Pelomicrobium methylotrophicum</name>
    <dbReference type="NCBI Taxonomy" id="2602750"/>
    <lineage>
        <taxon>Bacteria</taxon>
        <taxon>Pseudomonadati</taxon>
        <taxon>Pseudomonadota</taxon>
        <taxon>Hydrogenophilia</taxon>
        <taxon>Hydrogenophilia incertae sedis</taxon>
        <taxon>Pelomicrobium</taxon>
    </lineage>
</organism>
<dbReference type="Gene3D" id="2.40.50.100">
    <property type="match status" value="1"/>
</dbReference>
<evidence type="ECO:0000313" key="12">
    <source>
        <dbReference type="Proteomes" id="UP000321201"/>
    </source>
</evidence>
<dbReference type="InterPro" id="IPR005479">
    <property type="entry name" value="CPAse_ATP-bd"/>
</dbReference>
<dbReference type="InterPro" id="IPR048429">
    <property type="entry name" value="MCC_alpha_BT"/>
</dbReference>
<evidence type="ECO:0000256" key="1">
    <source>
        <dbReference type="ARBA" id="ARBA00001953"/>
    </source>
</evidence>
<dbReference type="CDD" id="cd06850">
    <property type="entry name" value="biotinyl_domain"/>
    <property type="match status" value="1"/>
</dbReference>
<dbReference type="PROSITE" id="PS50979">
    <property type="entry name" value="BC"/>
    <property type="match status" value="1"/>
</dbReference>
<keyword evidence="5" id="KW-0809">Transit peptide</keyword>
<dbReference type="SMART" id="SM01209">
    <property type="entry name" value="GARS_A"/>
    <property type="match status" value="1"/>
</dbReference>
<feature type="domain" description="Biotin carboxylation" evidence="10">
    <location>
        <begin position="1"/>
        <end position="447"/>
    </location>
</feature>
<evidence type="ECO:0000256" key="2">
    <source>
        <dbReference type="ARBA" id="ARBA00022598"/>
    </source>
</evidence>
<comment type="cofactor">
    <cofactor evidence="1">
        <name>biotin</name>
        <dbReference type="ChEBI" id="CHEBI:57586"/>
    </cofactor>
</comment>